<dbReference type="EMBL" id="LS992241">
    <property type="protein sequence ID" value="SYX83104.1"/>
    <property type="molecule type" value="Genomic_DNA"/>
</dbReference>
<feature type="transmembrane region" description="Helical" evidence="1">
    <location>
        <begin position="96"/>
        <end position="117"/>
    </location>
</feature>
<keyword evidence="1" id="KW-0812">Transmembrane</keyword>
<protein>
    <submittedName>
        <fullName evidence="2">Uncharacterized protein</fullName>
    </submittedName>
</protein>
<gene>
    <name evidence="2" type="ORF">PBLR_11526</name>
</gene>
<evidence type="ECO:0000313" key="3">
    <source>
        <dbReference type="Proteomes" id="UP000304148"/>
    </source>
</evidence>
<keyword evidence="1" id="KW-0472">Membrane</keyword>
<dbReference type="RefSeq" id="WP_138185235.1">
    <property type="nucleotide sequence ID" value="NZ_LS992241.1"/>
</dbReference>
<accession>A0A383R9A7</accession>
<dbReference type="Proteomes" id="UP000304148">
    <property type="component" value="Chromosome"/>
</dbReference>
<dbReference type="AlphaFoldDB" id="A0A383R9A7"/>
<feature type="transmembrane region" description="Helical" evidence="1">
    <location>
        <begin position="7"/>
        <end position="25"/>
    </location>
</feature>
<name>A0A383R9A7_PAEAL</name>
<feature type="transmembrane region" description="Helical" evidence="1">
    <location>
        <begin position="31"/>
        <end position="52"/>
    </location>
</feature>
<sequence>MTTTFTKVVGIGFIILSVLRLTPIINATGKWLLYVSIAAFFLILLDVIEYILEGIKEERGFKGINLKVLHSTFLGCAVIAIIVLPNLKIDIPVKTVNAWSDAISLISLGLAITLIGFKTERTRKLISNKTMFTGNEVSEFFKSTEGQNLIDERIRRLALQDVNMIGEFNAESEKCNSR</sequence>
<organism evidence="2 3">
    <name type="scientific">Paenibacillus alvei</name>
    <name type="common">Bacillus alvei</name>
    <dbReference type="NCBI Taxonomy" id="44250"/>
    <lineage>
        <taxon>Bacteria</taxon>
        <taxon>Bacillati</taxon>
        <taxon>Bacillota</taxon>
        <taxon>Bacilli</taxon>
        <taxon>Bacillales</taxon>
        <taxon>Paenibacillaceae</taxon>
        <taxon>Paenibacillus</taxon>
    </lineage>
</organism>
<reference evidence="3" key="1">
    <citation type="submission" date="2018-08" db="EMBL/GenBank/DDBJ databases">
        <authorList>
            <person name="Chevrot R."/>
        </authorList>
    </citation>
    <scope>NUCLEOTIDE SEQUENCE [LARGE SCALE GENOMIC DNA]</scope>
</reference>
<keyword evidence="1" id="KW-1133">Transmembrane helix</keyword>
<evidence type="ECO:0000256" key="1">
    <source>
        <dbReference type="SAM" id="Phobius"/>
    </source>
</evidence>
<feature type="transmembrane region" description="Helical" evidence="1">
    <location>
        <begin position="64"/>
        <end position="84"/>
    </location>
</feature>
<evidence type="ECO:0000313" key="2">
    <source>
        <dbReference type="EMBL" id="SYX83104.1"/>
    </source>
</evidence>
<proteinExistence type="predicted"/>